<accession>A0ABQ3NND3</accession>
<dbReference type="GeneID" id="86952298"/>
<organism evidence="2 3">
    <name type="scientific">Streptomyces virginiae</name>
    <name type="common">Streptomyces cinnamonensis</name>
    <dbReference type="NCBI Taxonomy" id="1961"/>
    <lineage>
        <taxon>Bacteria</taxon>
        <taxon>Bacillati</taxon>
        <taxon>Actinomycetota</taxon>
        <taxon>Actinomycetes</taxon>
        <taxon>Kitasatosporales</taxon>
        <taxon>Streptomycetaceae</taxon>
        <taxon>Streptomyces</taxon>
    </lineage>
</organism>
<proteinExistence type="predicted"/>
<dbReference type="RefSeq" id="WP_245386346.1">
    <property type="nucleotide sequence ID" value="NZ_BMRU01000011.1"/>
</dbReference>
<feature type="domain" description="DUF317" evidence="1">
    <location>
        <begin position="59"/>
        <end position="116"/>
    </location>
</feature>
<dbReference type="Proteomes" id="UP000660554">
    <property type="component" value="Unassembled WGS sequence"/>
</dbReference>
<name>A0ABQ3NND3_STRVG</name>
<gene>
    <name evidence="2" type="ORF">Scinn_37510</name>
</gene>
<sequence>MLVTVELSNAGFRTTIEKLRLHSWLLGPGQPTEVIDCFPEANGDFNLIVDDRADTHISSADGRLYLGWFPAGRPGAEEEGWVLAVTGTAEVPGYRVVFDPQTPARLVAATVSEVLATARRL</sequence>
<evidence type="ECO:0000313" key="3">
    <source>
        <dbReference type="Proteomes" id="UP000660554"/>
    </source>
</evidence>
<evidence type="ECO:0000313" key="2">
    <source>
        <dbReference type="EMBL" id="GHI14288.1"/>
    </source>
</evidence>
<protein>
    <recommendedName>
        <fullName evidence="1">DUF317 domain-containing protein</fullName>
    </recommendedName>
</protein>
<dbReference type="EMBL" id="BNDV01000008">
    <property type="protein sequence ID" value="GHI14288.1"/>
    <property type="molecule type" value="Genomic_DNA"/>
</dbReference>
<keyword evidence="3" id="KW-1185">Reference proteome</keyword>
<comment type="caution">
    <text evidence="2">The sequence shown here is derived from an EMBL/GenBank/DDBJ whole genome shotgun (WGS) entry which is preliminary data.</text>
</comment>
<dbReference type="InterPro" id="IPR005523">
    <property type="entry name" value="DUF317_SPDY"/>
</dbReference>
<reference evidence="3" key="1">
    <citation type="submission" date="2020-09" db="EMBL/GenBank/DDBJ databases">
        <title>Whole genome shotgun sequence of Streptomyces cinnamonensis NBRC 15873.</title>
        <authorList>
            <person name="Komaki H."/>
            <person name="Tamura T."/>
        </authorList>
    </citation>
    <scope>NUCLEOTIDE SEQUENCE [LARGE SCALE GENOMIC DNA]</scope>
    <source>
        <strain evidence="3">NBRC 15873</strain>
    </source>
</reference>
<dbReference type="Pfam" id="PF03771">
    <property type="entry name" value="SPDY"/>
    <property type="match status" value="1"/>
</dbReference>
<evidence type="ECO:0000259" key="1">
    <source>
        <dbReference type="Pfam" id="PF03771"/>
    </source>
</evidence>